<accession>A0A427AU97</accession>
<evidence type="ECO:0000313" key="2">
    <source>
        <dbReference type="Proteomes" id="UP000287651"/>
    </source>
</evidence>
<reference evidence="1 2" key="1">
    <citation type="journal article" date="2014" name="Agronomy (Basel)">
        <title>A Draft Genome Sequence for Ensete ventricosum, the Drought-Tolerant Tree Against Hunger.</title>
        <authorList>
            <person name="Harrison J."/>
            <person name="Moore K.A."/>
            <person name="Paszkiewicz K."/>
            <person name="Jones T."/>
            <person name="Grant M."/>
            <person name="Ambacheew D."/>
            <person name="Muzemil S."/>
            <person name="Studholme D.J."/>
        </authorList>
    </citation>
    <scope>NUCLEOTIDE SEQUENCE [LARGE SCALE GENOMIC DNA]</scope>
</reference>
<dbReference type="EMBL" id="AMZH03001332">
    <property type="protein sequence ID" value="RRT79697.1"/>
    <property type="molecule type" value="Genomic_DNA"/>
</dbReference>
<evidence type="ECO:0000313" key="1">
    <source>
        <dbReference type="EMBL" id="RRT79697.1"/>
    </source>
</evidence>
<organism evidence="1 2">
    <name type="scientific">Ensete ventricosum</name>
    <name type="common">Abyssinian banana</name>
    <name type="synonym">Musa ensete</name>
    <dbReference type="NCBI Taxonomy" id="4639"/>
    <lineage>
        <taxon>Eukaryota</taxon>
        <taxon>Viridiplantae</taxon>
        <taxon>Streptophyta</taxon>
        <taxon>Embryophyta</taxon>
        <taxon>Tracheophyta</taxon>
        <taxon>Spermatophyta</taxon>
        <taxon>Magnoliopsida</taxon>
        <taxon>Liliopsida</taxon>
        <taxon>Zingiberales</taxon>
        <taxon>Musaceae</taxon>
        <taxon>Ensete</taxon>
    </lineage>
</organism>
<comment type="caution">
    <text evidence="1">The sequence shown here is derived from an EMBL/GenBank/DDBJ whole genome shotgun (WGS) entry which is preliminary data.</text>
</comment>
<sequence length="79" mass="8224">MTAVDFNDDINLAENEAVVLSTARIVFGDGGKSSDMGGRRGSGQAVDWKRLGRGERGKVLVMKVGCEGWGSSVGSYAGS</sequence>
<gene>
    <name evidence="1" type="ORF">B296_00012205</name>
</gene>
<protein>
    <submittedName>
        <fullName evidence="1">Uncharacterized protein</fullName>
    </submittedName>
</protein>
<dbReference type="Proteomes" id="UP000287651">
    <property type="component" value="Unassembled WGS sequence"/>
</dbReference>
<dbReference type="AlphaFoldDB" id="A0A427AU97"/>
<name>A0A427AU97_ENSVE</name>
<proteinExistence type="predicted"/>